<accession>A0A8J8NKF9</accession>
<reference evidence="3" key="1">
    <citation type="submission" date="2019-06" db="EMBL/GenBank/DDBJ databases">
        <authorList>
            <person name="Zheng W."/>
        </authorList>
    </citation>
    <scope>NUCLEOTIDE SEQUENCE</scope>
    <source>
        <strain evidence="3">QDHG01</strain>
    </source>
</reference>
<evidence type="ECO:0000313" key="4">
    <source>
        <dbReference type="Proteomes" id="UP000785679"/>
    </source>
</evidence>
<dbReference type="CDD" id="cd09631">
    <property type="entry name" value="DOMON_DOH"/>
    <property type="match status" value="1"/>
</dbReference>
<dbReference type="SMART" id="SM00664">
    <property type="entry name" value="DoH"/>
    <property type="match status" value="1"/>
</dbReference>
<gene>
    <name evidence="3" type="ORF">FGO68_gene15042</name>
</gene>
<protein>
    <recommendedName>
        <fullName evidence="2">DOMON domain-containing protein</fullName>
    </recommendedName>
</protein>
<evidence type="ECO:0000256" key="1">
    <source>
        <dbReference type="SAM" id="SignalP"/>
    </source>
</evidence>
<dbReference type="EMBL" id="RRYP01012904">
    <property type="protein sequence ID" value="TNV76823.1"/>
    <property type="molecule type" value="Genomic_DNA"/>
</dbReference>
<dbReference type="InterPro" id="IPR005018">
    <property type="entry name" value="DOMON_domain"/>
</dbReference>
<proteinExistence type="predicted"/>
<evidence type="ECO:0000259" key="2">
    <source>
        <dbReference type="PROSITE" id="PS50836"/>
    </source>
</evidence>
<evidence type="ECO:0000313" key="3">
    <source>
        <dbReference type="EMBL" id="TNV76823.1"/>
    </source>
</evidence>
<keyword evidence="1" id="KW-0732">Signal</keyword>
<feature type="signal peptide" evidence="1">
    <location>
        <begin position="1"/>
        <end position="17"/>
    </location>
</feature>
<comment type="caution">
    <text evidence="3">The sequence shown here is derived from an EMBL/GenBank/DDBJ whole genome shotgun (WGS) entry which is preliminary data.</text>
</comment>
<name>A0A8J8NKF9_HALGN</name>
<organism evidence="3 4">
    <name type="scientific">Halteria grandinella</name>
    <dbReference type="NCBI Taxonomy" id="5974"/>
    <lineage>
        <taxon>Eukaryota</taxon>
        <taxon>Sar</taxon>
        <taxon>Alveolata</taxon>
        <taxon>Ciliophora</taxon>
        <taxon>Intramacronucleata</taxon>
        <taxon>Spirotrichea</taxon>
        <taxon>Stichotrichia</taxon>
        <taxon>Sporadotrichida</taxon>
        <taxon>Halteriidae</taxon>
        <taxon>Halteria</taxon>
    </lineage>
</organism>
<dbReference type="InterPro" id="IPR045266">
    <property type="entry name" value="DOH_DOMON"/>
</dbReference>
<feature type="domain" description="DOMON" evidence="2">
    <location>
        <begin position="30"/>
        <end position="168"/>
    </location>
</feature>
<feature type="chain" id="PRO_5035189617" description="DOMON domain-containing protein" evidence="1">
    <location>
        <begin position="18"/>
        <end position="234"/>
    </location>
</feature>
<dbReference type="Pfam" id="PF03351">
    <property type="entry name" value="DOMON"/>
    <property type="match status" value="1"/>
</dbReference>
<keyword evidence="4" id="KW-1185">Reference proteome</keyword>
<dbReference type="AlphaFoldDB" id="A0A8J8NKF9"/>
<sequence length="234" mass="25539">MQVKAVISLLLLSTVSAQTWYKVNFPSLNGNYTLDWALVNSSSVRFNLSVTGLPTSNWVVNKSGEYMGIGFGNNMMSNVDYLACYTLWSNKSTDAFSCVDGYFDANRNPVTTAETQDFSGLTTVTYNKTLGNFKVSFVRPLTPTDVSKGVDYNLANTSAPVKIIWAHGGLDPVTFMPVQHEEGNNGAHQITLATGANMHISDEDDDDSFAAFFSNKMMKLAAFATVALYMVLGL</sequence>
<dbReference type="PROSITE" id="PS50836">
    <property type="entry name" value="DOMON"/>
    <property type="match status" value="1"/>
</dbReference>
<dbReference type="Proteomes" id="UP000785679">
    <property type="component" value="Unassembled WGS sequence"/>
</dbReference>